<protein>
    <submittedName>
        <fullName evidence="9">Binding-protein-dependent transport systems inner membrane component</fullName>
    </submittedName>
</protein>
<comment type="caution">
    <text evidence="9">The sequence shown here is derived from an EMBL/GenBank/DDBJ whole genome shotgun (WGS) entry which is preliminary data.</text>
</comment>
<feature type="transmembrane region" description="Helical" evidence="7">
    <location>
        <begin position="14"/>
        <end position="38"/>
    </location>
</feature>
<dbReference type="RefSeq" id="WP_213486762.1">
    <property type="nucleotide sequence ID" value="NZ_CAJRAY010000097.1"/>
</dbReference>
<evidence type="ECO:0000259" key="8">
    <source>
        <dbReference type="PROSITE" id="PS50928"/>
    </source>
</evidence>
<evidence type="ECO:0000256" key="2">
    <source>
        <dbReference type="ARBA" id="ARBA00022448"/>
    </source>
</evidence>
<feature type="transmembrane region" description="Helical" evidence="7">
    <location>
        <begin position="74"/>
        <end position="98"/>
    </location>
</feature>
<evidence type="ECO:0000256" key="7">
    <source>
        <dbReference type="RuleBase" id="RU363032"/>
    </source>
</evidence>
<evidence type="ECO:0000256" key="3">
    <source>
        <dbReference type="ARBA" id="ARBA00022475"/>
    </source>
</evidence>
<organism evidence="9 10">
    <name type="scientific">Thermobacillus xylanilyticus</name>
    <dbReference type="NCBI Taxonomy" id="76633"/>
    <lineage>
        <taxon>Bacteria</taxon>
        <taxon>Bacillati</taxon>
        <taxon>Bacillota</taxon>
        <taxon>Bacilli</taxon>
        <taxon>Bacillales</taxon>
        <taxon>Paenibacillaceae</taxon>
        <taxon>Thermobacillus</taxon>
    </lineage>
</organism>
<evidence type="ECO:0000313" key="10">
    <source>
        <dbReference type="Proteomes" id="UP000681526"/>
    </source>
</evidence>
<dbReference type="InterPro" id="IPR000515">
    <property type="entry name" value="MetI-like"/>
</dbReference>
<keyword evidence="6 7" id="KW-0472">Membrane</keyword>
<dbReference type="CDD" id="cd06261">
    <property type="entry name" value="TM_PBP2"/>
    <property type="match status" value="1"/>
</dbReference>
<keyword evidence="5 7" id="KW-1133">Transmembrane helix</keyword>
<keyword evidence="10" id="KW-1185">Reference proteome</keyword>
<evidence type="ECO:0000256" key="1">
    <source>
        <dbReference type="ARBA" id="ARBA00004651"/>
    </source>
</evidence>
<evidence type="ECO:0000256" key="6">
    <source>
        <dbReference type="ARBA" id="ARBA00023136"/>
    </source>
</evidence>
<gene>
    <name evidence="9" type="primary">txxe 3736</name>
    <name evidence="9" type="ORF">TXXE_18970</name>
</gene>
<feature type="transmembrane region" description="Helical" evidence="7">
    <location>
        <begin position="142"/>
        <end position="160"/>
    </location>
</feature>
<dbReference type="Pfam" id="PF00528">
    <property type="entry name" value="BPD_transp_1"/>
    <property type="match status" value="1"/>
</dbReference>
<keyword evidence="4 7" id="KW-0812">Transmembrane</keyword>
<dbReference type="SUPFAM" id="SSF161098">
    <property type="entry name" value="MetI-like"/>
    <property type="match status" value="1"/>
</dbReference>
<comment type="similarity">
    <text evidence="7">Belongs to the binding-protein-dependent transport system permease family.</text>
</comment>
<dbReference type="PROSITE" id="PS50928">
    <property type="entry name" value="ABC_TM1"/>
    <property type="match status" value="1"/>
</dbReference>
<evidence type="ECO:0000256" key="5">
    <source>
        <dbReference type="ARBA" id="ARBA00022989"/>
    </source>
</evidence>
<proteinExistence type="inferred from homology"/>
<name>A0ABM8V9S1_THEXY</name>
<dbReference type="Proteomes" id="UP000681526">
    <property type="component" value="Unassembled WGS sequence"/>
</dbReference>
<accession>A0ABM8V9S1</accession>
<dbReference type="InterPro" id="IPR035906">
    <property type="entry name" value="MetI-like_sf"/>
</dbReference>
<keyword evidence="2 7" id="KW-0813">Transport</keyword>
<comment type="subcellular location">
    <subcellularLocation>
        <location evidence="1 7">Cell membrane</location>
        <topology evidence="1 7">Multi-pass membrane protein</topology>
    </subcellularLocation>
</comment>
<sequence length="298" mass="33626">MEIASRGEIIFRRFAFVTMTLISVGMLLPILLMITASFTDEKSLILNGYRFVPDKLSLDAYIYMINQYKVILRAYGVSVLVTVAGTLISLIITTMLAYPMSRRDFKYRNVLAFVVFFTMLFSGGIVPSYMLWTRVFGVTDTYWALILPNLLMPAFHVLLVRNYYQSSIPHDLIESAQIDGAGEFKIFFRIMFPLSVPVVATIGLFMALVYWNDWINALYFISKPKYFGIQNLLIRMMNNIQFLRSSEGSALIGTGAVDLPSTSIRMAMGVVGLLPIMVIFPFTQKYLIKGVVIGAVKG</sequence>
<feature type="domain" description="ABC transmembrane type-1" evidence="8">
    <location>
        <begin position="75"/>
        <end position="283"/>
    </location>
</feature>
<dbReference type="EMBL" id="CAJRAY010000097">
    <property type="protein sequence ID" value="CAG5092872.1"/>
    <property type="molecule type" value="Genomic_DNA"/>
</dbReference>
<evidence type="ECO:0000313" key="9">
    <source>
        <dbReference type="EMBL" id="CAG5092872.1"/>
    </source>
</evidence>
<dbReference type="PANTHER" id="PTHR43744">
    <property type="entry name" value="ABC TRANSPORTER PERMEASE PROTEIN MG189-RELATED-RELATED"/>
    <property type="match status" value="1"/>
</dbReference>
<dbReference type="PANTHER" id="PTHR43744:SF9">
    <property type="entry name" value="POLYGALACTURONAN_RHAMNOGALACTURONAN TRANSPORT SYSTEM PERMEASE PROTEIN YTCP"/>
    <property type="match status" value="1"/>
</dbReference>
<evidence type="ECO:0000256" key="4">
    <source>
        <dbReference type="ARBA" id="ARBA00022692"/>
    </source>
</evidence>
<feature type="transmembrane region" description="Helical" evidence="7">
    <location>
        <begin position="264"/>
        <end position="283"/>
    </location>
</feature>
<feature type="transmembrane region" description="Helical" evidence="7">
    <location>
        <begin position="190"/>
        <end position="211"/>
    </location>
</feature>
<reference evidence="9 10" key="1">
    <citation type="submission" date="2021-04" db="EMBL/GenBank/DDBJ databases">
        <authorList>
            <person name="Rakotoarivonina H."/>
        </authorList>
    </citation>
    <scope>NUCLEOTIDE SEQUENCE [LARGE SCALE GENOMIC DNA]</scope>
    <source>
        <strain evidence="9 10">XE</strain>
    </source>
</reference>
<feature type="transmembrane region" description="Helical" evidence="7">
    <location>
        <begin position="110"/>
        <end position="130"/>
    </location>
</feature>
<dbReference type="Gene3D" id="1.10.3720.10">
    <property type="entry name" value="MetI-like"/>
    <property type="match status" value="1"/>
</dbReference>
<keyword evidence="3" id="KW-1003">Cell membrane</keyword>